<protein>
    <submittedName>
        <fullName evidence="2">Uncharacterized protein</fullName>
    </submittedName>
</protein>
<dbReference type="EMBL" id="CACVBS010000040">
    <property type="protein sequence ID" value="CAA7263525.1"/>
    <property type="molecule type" value="Genomic_DNA"/>
</dbReference>
<evidence type="ECO:0000256" key="1">
    <source>
        <dbReference type="SAM" id="MobiDB-lite"/>
    </source>
</evidence>
<dbReference type="AlphaFoldDB" id="A0A8S0VRH8"/>
<sequence length="122" mass="12856">MSDSVTCPTMNTLNSHSLPQASLPTVAATAAVTLYKNADTYRFSGGSLDVNILDKNGGSFSLGECSRDGEIENTHISITIGFAQALAVPHSPNKAQSVDFGESAQRALKKKAPVTTELDELD</sequence>
<proteinExistence type="predicted"/>
<gene>
    <name evidence="2" type="ORF">AAE3_LOCUS5890</name>
</gene>
<evidence type="ECO:0000313" key="3">
    <source>
        <dbReference type="Proteomes" id="UP000467700"/>
    </source>
</evidence>
<comment type="caution">
    <text evidence="2">The sequence shown here is derived from an EMBL/GenBank/DDBJ whole genome shotgun (WGS) entry which is preliminary data.</text>
</comment>
<feature type="region of interest" description="Disordered" evidence="1">
    <location>
        <begin position="93"/>
        <end position="122"/>
    </location>
</feature>
<organism evidence="2 3">
    <name type="scientific">Cyclocybe aegerita</name>
    <name type="common">Black poplar mushroom</name>
    <name type="synonym">Agrocybe aegerita</name>
    <dbReference type="NCBI Taxonomy" id="1973307"/>
    <lineage>
        <taxon>Eukaryota</taxon>
        <taxon>Fungi</taxon>
        <taxon>Dikarya</taxon>
        <taxon>Basidiomycota</taxon>
        <taxon>Agaricomycotina</taxon>
        <taxon>Agaricomycetes</taxon>
        <taxon>Agaricomycetidae</taxon>
        <taxon>Agaricales</taxon>
        <taxon>Agaricineae</taxon>
        <taxon>Bolbitiaceae</taxon>
        <taxon>Cyclocybe</taxon>
    </lineage>
</organism>
<dbReference type="Proteomes" id="UP000467700">
    <property type="component" value="Unassembled WGS sequence"/>
</dbReference>
<accession>A0A8S0VRH8</accession>
<name>A0A8S0VRH8_CYCAE</name>
<reference evidence="2 3" key="1">
    <citation type="submission" date="2020-01" db="EMBL/GenBank/DDBJ databases">
        <authorList>
            <person name="Gupta K D."/>
        </authorList>
    </citation>
    <scope>NUCLEOTIDE SEQUENCE [LARGE SCALE GENOMIC DNA]</scope>
</reference>
<keyword evidence="3" id="KW-1185">Reference proteome</keyword>
<evidence type="ECO:0000313" key="2">
    <source>
        <dbReference type="EMBL" id="CAA7263525.1"/>
    </source>
</evidence>